<dbReference type="InterPro" id="IPR014004">
    <property type="entry name" value="Transpt-assoc_nodulatn_dom_bac"/>
</dbReference>
<dbReference type="SMART" id="SM00749">
    <property type="entry name" value="BON"/>
    <property type="match status" value="3"/>
</dbReference>
<dbReference type="OrthoDB" id="870892at2"/>
<reference evidence="2 3" key="1">
    <citation type="submission" date="2015-08" db="EMBL/GenBank/DDBJ databases">
        <title>Complete genome sequence of Sulfurifustis variabilis.</title>
        <authorList>
            <person name="Miura A."/>
            <person name="Kojima H."/>
            <person name="Fukui M."/>
        </authorList>
    </citation>
    <scope>NUCLEOTIDE SEQUENCE [LARGE SCALE GENOMIC DNA]</scope>
    <source>
        <strain evidence="3">skN76</strain>
    </source>
</reference>
<feature type="domain" description="BON" evidence="1">
    <location>
        <begin position="173"/>
        <end position="241"/>
    </location>
</feature>
<keyword evidence="3" id="KW-1185">Reference proteome</keyword>
<evidence type="ECO:0000259" key="1">
    <source>
        <dbReference type="PROSITE" id="PS50914"/>
    </source>
</evidence>
<feature type="domain" description="BON" evidence="1">
    <location>
        <begin position="100"/>
        <end position="168"/>
    </location>
</feature>
<protein>
    <submittedName>
        <fullName evidence="2">Transporter</fullName>
    </submittedName>
</protein>
<organism evidence="2 3">
    <name type="scientific">Sulfurifustis variabilis</name>
    <dbReference type="NCBI Taxonomy" id="1675686"/>
    <lineage>
        <taxon>Bacteria</taxon>
        <taxon>Pseudomonadati</taxon>
        <taxon>Pseudomonadota</taxon>
        <taxon>Gammaproteobacteria</taxon>
        <taxon>Acidiferrobacterales</taxon>
        <taxon>Acidiferrobacteraceae</taxon>
        <taxon>Sulfurifustis</taxon>
    </lineage>
</organism>
<name>A0A1B4V6B4_9GAMM</name>
<dbReference type="PANTHER" id="PTHR34606">
    <property type="entry name" value="BON DOMAIN-CONTAINING PROTEIN"/>
    <property type="match status" value="1"/>
</dbReference>
<accession>A0A1B4V6B4</accession>
<dbReference type="InterPro" id="IPR007055">
    <property type="entry name" value="BON_dom"/>
</dbReference>
<dbReference type="EMBL" id="AP014936">
    <property type="protein sequence ID" value="BAU49086.1"/>
    <property type="molecule type" value="Genomic_DNA"/>
</dbReference>
<evidence type="ECO:0000313" key="3">
    <source>
        <dbReference type="Proteomes" id="UP000218899"/>
    </source>
</evidence>
<gene>
    <name evidence="2" type="ORF">SVA_2538</name>
</gene>
<dbReference type="KEGG" id="sva:SVA_2538"/>
<dbReference type="Gene3D" id="3.30.1340.30">
    <property type="match status" value="3"/>
</dbReference>
<dbReference type="PANTHER" id="PTHR34606:SF15">
    <property type="entry name" value="BON DOMAIN-CONTAINING PROTEIN"/>
    <property type="match status" value="1"/>
</dbReference>
<dbReference type="PROSITE" id="PS50914">
    <property type="entry name" value="BON"/>
    <property type="match status" value="3"/>
</dbReference>
<feature type="domain" description="BON" evidence="1">
    <location>
        <begin position="3"/>
        <end position="73"/>
    </location>
</feature>
<dbReference type="Pfam" id="PF04972">
    <property type="entry name" value="BON"/>
    <property type="match status" value="3"/>
</dbReference>
<evidence type="ECO:0000313" key="2">
    <source>
        <dbReference type="EMBL" id="BAU49086.1"/>
    </source>
</evidence>
<sequence>MRDADEIRQQAQAALERDPRVNPHRSPIDVSIEGPCATLTGEVAGIDGKRRAVECVRAIPGVERIVDRVRVAPGESLGDSAIRDKLCGYLLDEPVYKRMAVSCRAEGGGETLSRRPDEAEGRIEIAVADGVVTLRGEVFSLSHRRLAAVLAWWVPGVRDVINEIAIDPPEEDNDDEISDAIELVLDKDPIIHAGQIARHVRDGRVVLRGLVTTEEEKRMAEEDVWYVEGVRDVVNELYVQPMPAGREPMRSGPAPIA</sequence>
<dbReference type="AlphaFoldDB" id="A0A1B4V6B4"/>
<dbReference type="InterPro" id="IPR051686">
    <property type="entry name" value="Lipoprotein_DolP"/>
</dbReference>
<proteinExistence type="predicted"/>
<dbReference type="Proteomes" id="UP000218899">
    <property type="component" value="Chromosome"/>
</dbReference>
<dbReference type="RefSeq" id="WP_096461537.1">
    <property type="nucleotide sequence ID" value="NZ_AP014936.1"/>
</dbReference>